<name>A0ABS2PQQ7_9STRE</name>
<organism evidence="1 2">
    <name type="scientific">Streptococcus loxodontisalivarius</name>
    <dbReference type="NCBI Taxonomy" id="1349415"/>
    <lineage>
        <taxon>Bacteria</taxon>
        <taxon>Bacillati</taxon>
        <taxon>Bacillota</taxon>
        <taxon>Bacilli</taxon>
        <taxon>Lactobacillales</taxon>
        <taxon>Streptococcaceae</taxon>
        <taxon>Streptococcus</taxon>
    </lineage>
</organism>
<gene>
    <name evidence="1" type="ORF">JOC28_000347</name>
</gene>
<dbReference type="EMBL" id="JAFBEH010000004">
    <property type="protein sequence ID" value="MBM7642055.1"/>
    <property type="molecule type" value="Genomic_DNA"/>
</dbReference>
<dbReference type="RefSeq" id="WP_205008920.1">
    <property type="nucleotide sequence ID" value="NZ_JAFBEH010000004.1"/>
</dbReference>
<sequence length="98" mass="11714">MFQLRKKQKSKQTKDLFKLLIHRLSEMDDHQLNKINQLITLIFDETSKTEIETPISEQSPIQTENDKSLDEHIIEAKNKLHVEKLEKNIEKFKQSKRN</sequence>
<evidence type="ECO:0000313" key="2">
    <source>
        <dbReference type="Proteomes" id="UP000697472"/>
    </source>
</evidence>
<proteinExistence type="predicted"/>
<protein>
    <submittedName>
        <fullName evidence="1">UDP-N-acetylglucosamine 2-epimerase</fullName>
    </submittedName>
</protein>
<dbReference type="Proteomes" id="UP000697472">
    <property type="component" value="Unassembled WGS sequence"/>
</dbReference>
<comment type="caution">
    <text evidence="1">The sequence shown here is derived from an EMBL/GenBank/DDBJ whole genome shotgun (WGS) entry which is preliminary data.</text>
</comment>
<accession>A0ABS2PQQ7</accession>
<keyword evidence="2" id="KW-1185">Reference proteome</keyword>
<evidence type="ECO:0000313" key="1">
    <source>
        <dbReference type="EMBL" id="MBM7642055.1"/>
    </source>
</evidence>
<reference evidence="1 2" key="1">
    <citation type="submission" date="2021-01" db="EMBL/GenBank/DDBJ databases">
        <title>Genomic Encyclopedia of Type Strains, Phase IV (KMG-IV): sequencing the most valuable type-strain genomes for metagenomic binning, comparative biology and taxonomic classification.</title>
        <authorList>
            <person name="Goeker M."/>
        </authorList>
    </citation>
    <scope>NUCLEOTIDE SEQUENCE [LARGE SCALE GENOMIC DNA]</scope>
    <source>
        <strain evidence="1 2">DSM 27382</strain>
    </source>
</reference>